<dbReference type="GO" id="GO:0003677">
    <property type="term" value="F:DNA binding"/>
    <property type="evidence" value="ECO:0007669"/>
    <property type="project" value="InterPro"/>
</dbReference>
<dbReference type="Proteomes" id="UP000193484">
    <property type="component" value="Unassembled WGS sequence"/>
</dbReference>
<keyword evidence="2" id="KW-1185">Reference proteome</keyword>
<dbReference type="Gene3D" id="1.10.260.40">
    <property type="entry name" value="lambda repressor-like DNA-binding domains"/>
    <property type="match status" value="1"/>
</dbReference>
<name>A0A1X1RNC0_MYCFA</name>
<dbReference type="EMBL" id="LQOJ01000005">
    <property type="protein sequence ID" value="ORV10052.1"/>
    <property type="molecule type" value="Genomic_DNA"/>
</dbReference>
<dbReference type="InterPro" id="IPR001387">
    <property type="entry name" value="Cro/C1-type_HTH"/>
</dbReference>
<dbReference type="PROSITE" id="PS50943">
    <property type="entry name" value="HTH_CROC1"/>
    <property type="match status" value="1"/>
</dbReference>
<accession>A0A1X1RNC0</accession>
<evidence type="ECO:0000313" key="1">
    <source>
        <dbReference type="EMBL" id="ORV10052.1"/>
    </source>
</evidence>
<dbReference type="STRING" id="1793.AWC04_01095"/>
<dbReference type="Pfam" id="PF01381">
    <property type="entry name" value="HTH_3"/>
    <property type="match status" value="1"/>
</dbReference>
<organism evidence="1 2">
    <name type="scientific">Mycolicibacterium fallax</name>
    <name type="common">Mycobacterium fallax</name>
    <dbReference type="NCBI Taxonomy" id="1793"/>
    <lineage>
        <taxon>Bacteria</taxon>
        <taxon>Bacillati</taxon>
        <taxon>Actinomycetota</taxon>
        <taxon>Actinomycetes</taxon>
        <taxon>Mycobacteriales</taxon>
        <taxon>Mycobacteriaceae</taxon>
        <taxon>Mycolicibacterium</taxon>
    </lineage>
</organism>
<proteinExistence type="predicted"/>
<dbReference type="OrthoDB" id="4752614at2"/>
<gene>
    <name evidence="1" type="ORF">AWC04_01095</name>
</gene>
<comment type="caution">
    <text evidence="1">The sequence shown here is derived from an EMBL/GenBank/DDBJ whole genome shotgun (WGS) entry which is preliminary data.</text>
</comment>
<dbReference type="AlphaFoldDB" id="A0A1X1RNC0"/>
<dbReference type="CDD" id="cd00093">
    <property type="entry name" value="HTH_XRE"/>
    <property type="match status" value="1"/>
</dbReference>
<evidence type="ECO:0000313" key="2">
    <source>
        <dbReference type="Proteomes" id="UP000193484"/>
    </source>
</evidence>
<dbReference type="RefSeq" id="WP_085092479.1">
    <property type="nucleotide sequence ID" value="NZ_AP022603.1"/>
</dbReference>
<reference evidence="1 2" key="1">
    <citation type="submission" date="2016-01" db="EMBL/GenBank/DDBJ databases">
        <title>The new phylogeny of the genus Mycobacterium.</title>
        <authorList>
            <person name="Tarcisio F."/>
            <person name="Conor M."/>
            <person name="Antonella G."/>
            <person name="Elisabetta G."/>
            <person name="Giulia F.S."/>
            <person name="Sara T."/>
            <person name="Anna F."/>
            <person name="Clotilde B."/>
            <person name="Roberto B."/>
            <person name="Veronica D.S."/>
            <person name="Fabio R."/>
            <person name="Monica P."/>
            <person name="Olivier J."/>
            <person name="Enrico T."/>
            <person name="Nicola S."/>
        </authorList>
    </citation>
    <scope>NUCLEOTIDE SEQUENCE [LARGE SCALE GENOMIC DNA]</scope>
    <source>
        <strain evidence="1 2">DSM 44179</strain>
    </source>
</reference>
<dbReference type="InterPro" id="IPR010982">
    <property type="entry name" value="Lambda_DNA-bd_dom_sf"/>
</dbReference>
<sequence length="190" mass="20189">MTQQDWQQTTVDRVGEAVKALRGDRSAQWLSDVTDELGCRVGRSTISDIENGRRKYIAVHELILIAAALGTSPAVLLTFGSVPDGELELLPGRNTSGIDAADWIGGGRLNRFTPAAAGLPQDHEPSAQLIAAARERRRVNSALIETQLGGLTDYPDPALVPALKERLSGLISRIRELGGVIRDGGGDASG</sequence>
<dbReference type="SMART" id="SM00530">
    <property type="entry name" value="HTH_XRE"/>
    <property type="match status" value="1"/>
</dbReference>
<protein>
    <submittedName>
        <fullName evidence="1">Uncharacterized protein</fullName>
    </submittedName>
</protein>
<dbReference type="SUPFAM" id="SSF47413">
    <property type="entry name" value="lambda repressor-like DNA-binding domains"/>
    <property type="match status" value="1"/>
</dbReference>